<organism evidence="3 4">
    <name type="scientific">Halogeometricum rufum</name>
    <dbReference type="NCBI Taxonomy" id="553469"/>
    <lineage>
        <taxon>Archaea</taxon>
        <taxon>Methanobacteriati</taxon>
        <taxon>Methanobacteriota</taxon>
        <taxon>Stenosarchaea group</taxon>
        <taxon>Halobacteria</taxon>
        <taxon>Halobacteriales</taxon>
        <taxon>Haloferacaceae</taxon>
        <taxon>Halogeometricum</taxon>
    </lineage>
</organism>
<feature type="domain" description="Methanogenesis regulatory protein FilR1 middle" evidence="1">
    <location>
        <begin position="134"/>
        <end position="252"/>
    </location>
</feature>
<dbReference type="Pfam" id="PF08350">
    <property type="entry name" value="FilR1_middle"/>
    <property type="match status" value="1"/>
</dbReference>
<dbReference type="EMBL" id="FOYT01000001">
    <property type="protein sequence ID" value="SFR39514.1"/>
    <property type="molecule type" value="Genomic_DNA"/>
</dbReference>
<dbReference type="InterPro" id="IPR013561">
    <property type="entry name" value="FilR1_middle_dom"/>
</dbReference>
<reference evidence="4" key="1">
    <citation type="submission" date="2016-10" db="EMBL/GenBank/DDBJ databases">
        <authorList>
            <person name="Varghese N."/>
            <person name="Submissions S."/>
        </authorList>
    </citation>
    <scope>NUCLEOTIDE SEQUENCE [LARGE SCALE GENOMIC DNA]</scope>
    <source>
        <strain evidence="4">CGMCC 1.7736</strain>
    </source>
</reference>
<evidence type="ECO:0000259" key="1">
    <source>
        <dbReference type="Pfam" id="PF08350"/>
    </source>
</evidence>
<dbReference type="SUPFAM" id="SSF46785">
    <property type="entry name" value="Winged helix' DNA-binding domain"/>
    <property type="match status" value="1"/>
</dbReference>
<dbReference type="Gene3D" id="1.10.10.10">
    <property type="entry name" value="Winged helix-like DNA-binding domain superfamily/Winged helix DNA-binding domain"/>
    <property type="match status" value="1"/>
</dbReference>
<accession>A0A1I6GBD4</accession>
<protein>
    <submittedName>
        <fullName evidence="3">Predicted transcriptional regulator, contains HTH domain</fullName>
    </submittedName>
</protein>
<keyword evidence="4" id="KW-1185">Reference proteome</keyword>
<dbReference type="InterPro" id="IPR057527">
    <property type="entry name" value="HVO_A0261-like_N"/>
</dbReference>
<dbReference type="AlphaFoldDB" id="A0A1I6GBD4"/>
<evidence type="ECO:0000313" key="4">
    <source>
        <dbReference type="Proteomes" id="UP000198531"/>
    </source>
</evidence>
<name>A0A1I6GBD4_9EURY</name>
<dbReference type="Proteomes" id="UP000198531">
    <property type="component" value="Unassembled WGS sequence"/>
</dbReference>
<dbReference type="InterPro" id="IPR036388">
    <property type="entry name" value="WH-like_DNA-bd_sf"/>
</dbReference>
<proteinExistence type="predicted"/>
<feature type="domain" description="HVO-A0261-like N-terminal" evidence="2">
    <location>
        <begin position="10"/>
        <end position="84"/>
    </location>
</feature>
<gene>
    <name evidence="3" type="ORF">SAMN04487947_0870</name>
</gene>
<evidence type="ECO:0000259" key="2">
    <source>
        <dbReference type="Pfam" id="PF25213"/>
    </source>
</evidence>
<dbReference type="OrthoDB" id="11410at2157"/>
<dbReference type="InterPro" id="IPR036390">
    <property type="entry name" value="WH_DNA-bd_sf"/>
</dbReference>
<sequence length="266" mass="29102">MNEDGAPPVVEYVTSSTTRESVVTTLAAESATTRALCSALDASESGVYAAVNDLREHGVLEVDDGERLRLTGVGIVVADAVERRRRLESTLWTDLDYWRTHDIRALPDPFRARLSELEGLDVFRVSETDPAGAIRLIHDSLRNAAEVAVVSPVHFPDLGQTLREVCEDRPGRLLVTEAVVDEVRRHDDGDVPIPENLTVRVADVSFALAVADGTTFLSLPRLDGSYDPSTELVADSDTAVRFGNDLFEWVWRDATPVGDVAPTRPL</sequence>
<evidence type="ECO:0000313" key="3">
    <source>
        <dbReference type="EMBL" id="SFR39514.1"/>
    </source>
</evidence>
<dbReference type="Pfam" id="PF25213">
    <property type="entry name" value="HVO_A0261_N"/>
    <property type="match status" value="1"/>
</dbReference>
<dbReference type="RefSeq" id="WP_089804921.1">
    <property type="nucleotide sequence ID" value="NZ_FOYT01000001.1"/>
</dbReference>